<dbReference type="SUPFAM" id="SSF75005">
    <property type="entry name" value="Arabinanase/levansucrase/invertase"/>
    <property type="match status" value="1"/>
</dbReference>
<evidence type="ECO:0000313" key="2">
    <source>
        <dbReference type="EMBL" id="NNG35113.1"/>
    </source>
</evidence>
<organism evidence="2 3">
    <name type="scientific">Nakamurella aerolata</name>
    <dbReference type="NCBI Taxonomy" id="1656892"/>
    <lineage>
        <taxon>Bacteria</taxon>
        <taxon>Bacillati</taxon>
        <taxon>Actinomycetota</taxon>
        <taxon>Actinomycetes</taxon>
        <taxon>Nakamurellales</taxon>
        <taxon>Nakamurellaceae</taxon>
        <taxon>Nakamurella</taxon>
    </lineage>
</organism>
<comment type="caution">
    <text evidence="2">The sequence shown here is derived from an EMBL/GenBank/DDBJ whole genome shotgun (WGS) entry which is preliminary data.</text>
</comment>
<name>A0A849A6N9_9ACTN</name>
<sequence length="660" mass="71435">MIGLVALCATGFAGVAAAAPAPSPPDVLRNNLIWNGSFDVANSAGHPLGWAVEGNESGVNVVNRSAYRGTGLTSLQIVDDSASSGMTVTSKRAVAVPGTRYTLNWFQKSEKGKAGTSPSVHLQFFAMSPPSPQTQGPMIGDQTLQPTASEDGQELEISAIAPEGTVQVRVQIVSDDPTIGNTHFDNFRLKEEGIAYDPKVDSDRELFLDDYRIESRTDIGRVIHPAKKSPTPLIQADKPWEKTVYTYGSVMQPEDSKTYRMYYTCFTPDNRYGLCLAESRDLKKWTKPNLGLIEYDGSTANNLVGINKGNHVAYNPDAPADRRYAMLAFNQGPAFGYYLLTSSDGLRFTLADSKPVLPGGDVVALTYNAEDDLYVATYKDRLFQSDTPGTYDRSAFISTSKDLKTWTAETLAVSGEVADDATAYELGGVETQIYGMPAIKYESQYIGIPWDVQLTGYDYGEYAQAGDGPVVPGIASTRDLLHWDRMARGPIIEPSDPGAWDDGAHYTATTLNVTKDTVELFYGGFNTGHGGSSIPGYQKASVGLATWRRDGWVSMTNAARDGLGNPGTIVTKPLAFGGDSLYVNVNTKRYGGQVTVDVLDAGTGEPIPALSGNKAIPVRGDHTAVQVKWRGSSLKNVQGQQIKLRFNVTGADLYSFWFQD</sequence>
<accession>A0A849A6N9</accession>
<evidence type="ECO:0000256" key="1">
    <source>
        <dbReference type="SAM" id="SignalP"/>
    </source>
</evidence>
<feature type="chain" id="PRO_5032511426" evidence="1">
    <location>
        <begin position="19"/>
        <end position="660"/>
    </location>
</feature>
<keyword evidence="1" id="KW-0732">Signal</keyword>
<dbReference type="Proteomes" id="UP000562984">
    <property type="component" value="Unassembled WGS sequence"/>
</dbReference>
<feature type="signal peptide" evidence="1">
    <location>
        <begin position="1"/>
        <end position="18"/>
    </location>
</feature>
<dbReference type="InterPro" id="IPR023296">
    <property type="entry name" value="Glyco_hydro_beta-prop_sf"/>
</dbReference>
<proteinExistence type="predicted"/>
<keyword evidence="3" id="KW-1185">Reference proteome</keyword>
<dbReference type="AlphaFoldDB" id="A0A849A6N9"/>
<dbReference type="Gene3D" id="2.115.10.20">
    <property type="entry name" value="Glycosyl hydrolase domain, family 43"/>
    <property type="match status" value="2"/>
</dbReference>
<dbReference type="EMBL" id="JABEND010000002">
    <property type="protein sequence ID" value="NNG35113.1"/>
    <property type="molecule type" value="Genomic_DNA"/>
</dbReference>
<dbReference type="Gene3D" id="2.60.120.260">
    <property type="entry name" value="Galactose-binding domain-like"/>
    <property type="match status" value="1"/>
</dbReference>
<gene>
    <name evidence="2" type="ORF">HKD39_05180</name>
</gene>
<evidence type="ECO:0000313" key="3">
    <source>
        <dbReference type="Proteomes" id="UP000562984"/>
    </source>
</evidence>
<reference evidence="2 3" key="1">
    <citation type="submission" date="2020-05" db="EMBL/GenBank/DDBJ databases">
        <title>Nakamurella sp. DB0629 isolated from air conditioner.</title>
        <authorList>
            <person name="Kim D.H."/>
            <person name="Kim D.-U."/>
        </authorList>
    </citation>
    <scope>NUCLEOTIDE SEQUENCE [LARGE SCALE GENOMIC DNA]</scope>
    <source>
        <strain evidence="2 3">DB0629</strain>
    </source>
</reference>
<dbReference type="RefSeq" id="WP_171198735.1">
    <property type="nucleotide sequence ID" value="NZ_JABEND010000002.1"/>
</dbReference>
<protein>
    <submittedName>
        <fullName evidence="2">Uncharacterized protein</fullName>
    </submittedName>
</protein>